<sequence>MKVGVFLRNCWHLLQGDVRSASRMDMEVAMEESSRVGAECFFIDQDAHVLQKEIIKEYIGRSCRKDYHECDKLLKRMNTTRAFWQEYGSALKEANPEEVSFCCLSVLCDYFQRFSYINNAPNNMKIHTT</sequence>
<comment type="caution">
    <text evidence="1">The sequence shown here is derived from an EMBL/GenBank/DDBJ whole genome shotgun (WGS) entry which is preliminary data.</text>
</comment>
<keyword evidence="2" id="KW-1185">Reference proteome</keyword>
<evidence type="ECO:0000313" key="1">
    <source>
        <dbReference type="EMBL" id="MCL7037709.1"/>
    </source>
</evidence>
<dbReference type="Proteomes" id="UP001177140">
    <property type="component" value="Unassembled WGS sequence"/>
</dbReference>
<protein>
    <submittedName>
        <fullName evidence="1">Uncharacterized protein</fullName>
    </submittedName>
</protein>
<dbReference type="EMBL" id="JAJJMA010182290">
    <property type="protein sequence ID" value="MCL7037709.1"/>
    <property type="molecule type" value="Genomic_DNA"/>
</dbReference>
<gene>
    <name evidence="1" type="ORF">MKW94_012026</name>
</gene>
<evidence type="ECO:0000313" key="2">
    <source>
        <dbReference type="Proteomes" id="UP001177140"/>
    </source>
</evidence>
<reference evidence="1" key="1">
    <citation type="submission" date="2022-03" db="EMBL/GenBank/DDBJ databases">
        <title>A functionally conserved STORR gene fusion in Papaver species that diverged 16.8 million years ago.</title>
        <authorList>
            <person name="Catania T."/>
        </authorList>
    </citation>
    <scope>NUCLEOTIDE SEQUENCE</scope>
    <source>
        <strain evidence="1">S-191538</strain>
    </source>
</reference>
<proteinExistence type="predicted"/>
<accession>A0AA41SK40</accession>
<dbReference type="AlphaFoldDB" id="A0AA41SK40"/>
<name>A0AA41SK40_PAPNU</name>
<organism evidence="1 2">
    <name type="scientific">Papaver nudicaule</name>
    <name type="common">Iceland poppy</name>
    <dbReference type="NCBI Taxonomy" id="74823"/>
    <lineage>
        <taxon>Eukaryota</taxon>
        <taxon>Viridiplantae</taxon>
        <taxon>Streptophyta</taxon>
        <taxon>Embryophyta</taxon>
        <taxon>Tracheophyta</taxon>
        <taxon>Spermatophyta</taxon>
        <taxon>Magnoliopsida</taxon>
        <taxon>Ranunculales</taxon>
        <taxon>Papaveraceae</taxon>
        <taxon>Papaveroideae</taxon>
        <taxon>Papaver</taxon>
    </lineage>
</organism>